<accession>A0A2P6RUS7</accession>
<comment type="caution">
    <text evidence="2">The sequence shown here is derived from an EMBL/GenBank/DDBJ whole genome shotgun (WGS) entry which is preliminary data.</text>
</comment>
<evidence type="ECO:0000313" key="2">
    <source>
        <dbReference type="EMBL" id="PRQ50190.1"/>
    </source>
</evidence>
<evidence type="ECO:0000313" key="3">
    <source>
        <dbReference type="Proteomes" id="UP000238479"/>
    </source>
</evidence>
<keyword evidence="3" id="KW-1185">Reference proteome</keyword>
<organism evidence="2 3">
    <name type="scientific">Rosa chinensis</name>
    <name type="common">China rose</name>
    <dbReference type="NCBI Taxonomy" id="74649"/>
    <lineage>
        <taxon>Eukaryota</taxon>
        <taxon>Viridiplantae</taxon>
        <taxon>Streptophyta</taxon>
        <taxon>Embryophyta</taxon>
        <taxon>Tracheophyta</taxon>
        <taxon>Spermatophyta</taxon>
        <taxon>Magnoliopsida</taxon>
        <taxon>eudicotyledons</taxon>
        <taxon>Gunneridae</taxon>
        <taxon>Pentapetalae</taxon>
        <taxon>rosids</taxon>
        <taxon>fabids</taxon>
        <taxon>Rosales</taxon>
        <taxon>Rosaceae</taxon>
        <taxon>Rosoideae</taxon>
        <taxon>Rosoideae incertae sedis</taxon>
        <taxon>Rosa</taxon>
    </lineage>
</organism>
<protein>
    <submittedName>
        <fullName evidence="2">Uncharacterized protein</fullName>
    </submittedName>
</protein>
<gene>
    <name evidence="2" type="ORF">RchiOBHm_Chr2g0130441</name>
</gene>
<sequence>MMEDMIFTAPSSSSSSCLKMQKLKTREWRRKMERKWGDKEDEMDEGMYFESERRSVFIAQKMMNGGWR</sequence>
<dbReference type="EMBL" id="PDCK01000040">
    <property type="protein sequence ID" value="PRQ50190.1"/>
    <property type="molecule type" value="Genomic_DNA"/>
</dbReference>
<dbReference type="Gramene" id="PRQ50190">
    <property type="protein sequence ID" value="PRQ50190"/>
    <property type="gene ID" value="RchiOBHm_Chr2g0130441"/>
</dbReference>
<dbReference type="AlphaFoldDB" id="A0A2P6RUS7"/>
<dbReference type="Proteomes" id="UP000238479">
    <property type="component" value="Chromosome 2"/>
</dbReference>
<name>A0A2P6RUS7_ROSCH</name>
<evidence type="ECO:0000256" key="1">
    <source>
        <dbReference type="SAM" id="MobiDB-lite"/>
    </source>
</evidence>
<reference evidence="2 3" key="1">
    <citation type="journal article" date="2018" name="Nat. Genet.">
        <title>The Rosa genome provides new insights in the design of modern roses.</title>
        <authorList>
            <person name="Bendahmane M."/>
        </authorList>
    </citation>
    <scope>NUCLEOTIDE SEQUENCE [LARGE SCALE GENOMIC DNA]</scope>
    <source>
        <strain evidence="3">cv. Old Blush</strain>
    </source>
</reference>
<feature type="region of interest" description="Disordered" evidence="1">
    <location>
        <begin position="1"/>
        <end position="20"/>
    </location>
</feature>
<proteinExistence type="predicted"/>